<reference evidence="2 3" key="1">
    <citation type="submission" date="2019-03" db="EMBL/GenBank/DDBJ databases">
        <title>Draft genome sequences of novel Actinobacteria.</title>
        <authorList>
            <person name="Sahin N."/>
            <person name="Ay H."/>
            <person name="Saygin H."/>
        </authorList>
    </citation>
    <scope>NUCLEOTIDE SEQUENCE [LARGE SCALE GENOMIC DNA]</scope>
    <source>
        <strain evidence="2 3">16K404</strain>
    </source>
</reference>
<protein>
    <recommendedName>
        <fullName evidence="4">ABC transporter permease</fullName>
    </recommendedName>
</protein>
<feature type="transmembrane region" description="Helical" evidence="1">
    <location>
        <begin position="35"/>
        <end position="53"/>
    </location>
</feature>
<evidence type="ECO:0008006" key="4">
    <source>
        <dbReference type="Google" id="ProtNLM"/>
    </source>
</evidence>
<accession>A0A4R4UFI5</accession>
<organism evidence="2 3">
    <name type="scientific">Saccharopolyspora aridisoli</name>
    <dbReference type="NCBI Taxonomy" id="2530385"/>
    <lineage>
        <taxon>Bacteria</taxon>
        <taxon>Bacillati</taxon>
        <taxon>Actinomycetota</taxon>
        <taxon>Actinomycetes</taxon>
        <taxon>Pseudonocardiales</taxon>
        <taxon>Pseudonocardiaceae</taxon>
        <taxon>Saccharopolyspora</taxon>
    </lineage>
</organism>
<keyword evidence="3" id="KW-1185">Reference proteome</keyword>
<gene>
    <name evidence="2" type="ORF">E1161_25230</name>
</gene>
<keyword evidence="1" id="KW-1133">Transmembrane helix</keyword>
<keyword evidence="1" id="KW-0812">Transmembrane</keyword>
<feature type="transmembrane region" description="Helical" evidence="1">
    <location>
        <begin position="65"/>
        <end position="86"/>
    </location>
</feature>
<sequence>MTTTLEARSQADRAPGFRRALAYEWAAFRTVRSNWVLIGAALLVQLLLTVFAHDSRDHGDVTFTKVLSVAWLFGALVGALGVNSFGTEYRFRTITTTVLTARSRTRVLLAKMGVVTAVAVATEIAVLATSWLVLAVFFAAAPTVSSSLVMGTGVVVYTALMTLIGLALAALLHGSVVPIAFLVVWPEVEMLLINRLDLPEWLLVVLQPFYSARRLINETPDWPHVLPMLGLAAVLLCAAGIVLACRDV</sequence>
<evidence type="ECO:0000313" key="2">
    <source>
        <dbReference type="EMBL" id="TDC87664.1"/>
    </source>
</evidence>
<feature type="transmembrane region" description="Helical" evidence="1">
    <location>
        <begin position="163"/>
        <end position="185"/>
    </location>
</feature>
<feature type="transmembrane region" description="Helical" evidence="1">
    <location>
        <begin position="107"/>
        <end position="128"/>
    </location>
</feature>
<evidence type="ECO:0000313" key="3">
    <source>
        <dbReference type="Proteomes" id="UP000294744"/>
    </source>
</evidence>
<keyword evidence="1" id="KW-0472">Membrane</keyword>
<feature type="transmembrane region" description="Helical" evidence="1">
    <location>
        <begin position="134"/>
        <end position="156"/>
    </location>
</feature>
<dbReference type="Proteomes" id="UP000294744">
    <property type="component" value="Unassembled WGS sequence"/>
</dbReference>
<dbReference type="RefSeq" id="WP_132627229.1">
    <property type="nucleotide sequence ID" value="NZ_SMKV01000052.1"/>
</dbReference>
<dbReference type="OrthoDB" id="5244396at2"/>
<comment type="caution">
    <text evidence="2">The sequence shown here is derived from an EMBL/GenBank/DDBJ whole genome shotgun (WGS) entry which is preliminary data.</text>
</comment>
<name>A0A4R4UFI5_9PSEU</name>
<proteinExistence type="predicted"/>
<dbReference type="Pfam" id="PF12730">
    <property type="entry name" value="ABC2_membrane_4"/>
    <property type="match status" value="1"/>
</dbReference>
<dbReference type="EMBL" id="SMKV01000052">
    <property type="protein sequence ID" value="TDC87664.1"/>
    <property type="molecule type" value="Genomic_DNA"/>
</dbReference>
<evidence type="ECO:0000256" key="1">
    <source>
        <dbReference type="SAM" id="Phobius"/>
    </source>
</evidence>
<feature type="transmembrane region" description="Helical" evidence="1">
    <location>
        <begin position="225"/>
        <end position="245"/>
    </location>
</feature>
<dbReference type="AlphaFoldDB" id="A0A4R4UFI5"/>